<protein>
    <submittedName>
        <fullName evidence="2">Uncharacterized protein</fullName>
    </submittedName>
</protein>
<dbReference type="EMBL" id="JYDS01000068">
    <property type="protein sequence ID" value="KRZ27640.1"/>
    <property type="molecule type" value="Genomic_DNA"/>
</dbReference>
<name>A0A0V1IYB1_TRIPS</name>
<accession>A0A0V1IYB1</accession>
<organism evidence="2 3">
    <name type="scientific">Trichinella pseudospiralis</name>
    <name type="common">Parasitic roundworm</name>
    <dbReference type="NCBI Taxonomy" id="6337"/>
    <lineage>
        <taxon>Eukaryota</taxon>
        <taxon>Metazoa</taxon>
        <taxon>Ecdysozoa</taxon>
        <taxon>Nematoda</taxon>
        <taxon>Enoplea</taxon>
        <taxon>Dorylaimia</taxon>
        <taxon>Trichinellida</taxon>
        <taxon>Trichinellidae</taxon>
        <taxon>Trichinella</taxon>
    </lineage>
</organism>
<comment type="caution">
    <text evidence="2">The sequence shown here is derived from an EMBL/GenBank/DDBJ whole genome shotgun (WGS) entry which is preliminary data.</text>
</comment>
<keyword evidence="3" id="KW-1185">Reference proteome</keyword>
<feature type="region of interest" description="Disordered" evidence="1">
    <location>
        <begin position="39"/>
        <end position="67"/>
    </location>
</feature>
<reference evidence="2 3" key="1">
    <citation type="submission" date="2015-01" db="EMBL/GenBank/DDBJ databases">
        <title>Evolution of Trichinella species and genotypes.</title>
        <authorList>
            <person name="Korhonen P.K."/>
            <person name="Edoardo P."/>
            <person name="Giuseppe L.R."/>
            <person name="Gasser R.B."/>
        </authorList>
    </citation>
    <scope>NUCLEOTIDE SEQUENCE [LARGE SCALE GENOMIC DNA]</scope>
    <source>
        <strain evidence="2">ISS588</strain>
    </source>
</reference>
<dbReference type="AlphaFoldDB" id="A0A0V1IYB1"/>
<dbReference type="Proteomes" id="UP000054805">
    <property type="component" value="Unassembled WGS sequence"/>
</dbReference>
<gene>
    <name evidence="2" type="ORF">T4B_8054</name>
</gene>
<sequence>MSPKYLISARILSWAWREWLKSASDERFKPYITRNGRKHERLLRSSPDDSSSRRQTPWKPGNHSCKT</sequence>
<evidence type="ECO:0000313" key="3">
    <source>
        <dbReference type="Proteomes" id="UP000054805"/>
    </source>
</evidence>
<feature type="compositionally biased region" description="Basic and acidic residues" evidence="1">
    <location>
        <begin position="42"/>
        <end position="52"/>
    </location>
</feature>
<evidence type="ECO:0000256" key="1">
    <source>
        <dbReference type="SAM" id="MobiDB-lite"/>
    </source>
</evidence>
<proteinExistence type="predicted"/>
<evidence type="ECO:0000313" key="2">
    <source>
        <dbReference type="EMBL" id="KRZ27640.1"/>
    </source>
</evidence>